<evidence type="ECO:0000313" key="1">
    <source>
        <dbReference type="EMBL" id="GAT51772.1"/>
    </source>
</evidence>
<dbReference type="CDD" id="cd09917">
    <property type="entry name" value="F-box_SF"/>
    <property type="match status" value="1"/>
</dbReference>
<gene>
    <name evidence="1" type="ORF">MCHLO_08885</name>
</gene>
<reference evidence="1" key="1">
    <citation type="submission" date="2014-09" db="EMBL/GenBank/DDBJ databases">
        <title>Genome sequence of the luminous mushroom Mycena chlorophos for searching fungal bioluminescence genes.</title>
        <authorList>
            <person name="Tanaka Y."/>
            <person name="Kasuga D."/>
            <person name="Oba Y."/>
            <person name="Hase S."/>
            <person name="Sato K."/>
            <person name="Oba Y."/>
            <person name="Sakakibara Y."/>
        </authorList>
    </citation>
    <scope>NUCLEOTIDE SEQUENCE</scope>
</reference>
<protein>
    <recommendedName>
        <fullName evidence="3">F-box domain-containing protein</fullName>
    </recommendedName>
</protein>
<sequence length="496" mass="54139">MAAVQAEGAAGRRRWAKLHVFARSVVRFRGVSCLAAQQDADAAARRPQDEHESALPYLPPELIDLILSFVHADPNPLSTLVAASLVCSAWLAPARKYLFRRISVSLGNADRFGRLFTAIYPSALVQNTKNKRKSLPSTTQKAVPPTFAAYVRAMELDEKLTSDLWVSTVLPNLLPTFAALDTLALSGAFPRLGFLPAALGACVKHLELCDVDPRIVLGVGTIRRMRLDELVAHFVGVESFKLTQELSLQATILPQSFSEENDRPSLERLRRIDVDDAKILQWIACGGAPHVTEIRVEVSTADSLAALDCLDAFLRLESVDLILSDADVAESFVSRHLPTLPALQTLRIQAPYPLAGPALLHVLSSIPTSSLSTLIIAFAVGYLESGIALPIASLPWAALDAALSDLPSLNRSRLTVLKVLVSPRGWQSRIDGHAEVLDARRRLPKVFKGMGLVEIDENEQEQMQMNTFQPIPVPDLLIRPAGSPRSSGCDFDTFMD</sequence>
<evidence type="ECO:0008006" key="3">
    <source>
        <dbReference type="Google" id="ProtNLM"/>
    </source>
</evidence>
<evidence type="ECO:0000313" key="2">
    <source>
        <dbReference type="Proteomes" id="UP000815677"/>
    </source>
</evidence>
<organism evidence="1 2">
    <name type="scientific">Mycena chlorophos</name>
    <name type="common">Agaric fungus</name>
    <name type="synonym">Agaricus chlorophos</name>
    <dbReference type="NCBI Taxonomy" id="658473"/>
    <lineage>
        <taxon>Eukaryota</taxon>
        <taxon>Fungi</taxon>
        <taxon>Dikarya</taxon>
        <taxon>Basidiomycota</taxon>
        <taxon>Agaricomycotina</taxon>
        <taxon>Agaricomycetes</taxon>
        <taxon>Agaricomycetidae</taxon>
        <taxon>Agaricales</taxon>
        <taxon>Marasmiineae</taxon>
        <taxon>Mycenaceae</taxon>
        <taxon>Mycena</taxon>
    </lineage>
</organism>
<accession>A0ABQ0LMN5</accession>
<keyword evidence="2" id="KW-1185">Reference proteome</keyword>
<dbReference type="SUPFAM" id="SSF81383">
    <property type="entry name" value="F-box domain"/>
    <property type="match status" value="1"/>
</dbReference>
<dbReference type="InterPro" id="IPR036047">
    <property type="entry name" value="F-box-like_dom_sf"/>
</dbReference>
<name>A0ABQ0LMN5_MYCCL</name>
<dbReference type="EMBL" id="DF847354">
    <property type="protein sequence ID" value="GAT51772.1"/>
    <property type="molecule type" value="Genomic_DNA"/>
</dbReference>
<proteinExistence type="predicted"/>
<dbReference type="Proteomes" id="UP000815677">
    <property type="component" value="Unassembled WGS sequence"/>
</dbReference>